<name>A0A9W4T0Y8_9GLOM</name>
<proteinExistence type="predicted"/>
<gene>
    <name evidence="1" type="ORF">FWILDA_LOCUS13658</name>
</gene>
<sequence>PAVKLENSRKTENLLYFSTHKMFEAEPDRIPSSFKLLGWLQELFSQPIEIPKMIYEIYIRPNLPEQDSNKFFRSSDEFSFRVMSNIITIINSPTTGNTKDFFHSFWDALIIKPINITCPNGKYNRNSSSNTSTKKLCPDFLYTLDGACLTRGKEKGPNTDNDPAEKLTSKLIWTYGSYPYIFGYYACGFDVTYCYLYNEDNQKKHWLIITLIRKGLGNSFHKEFYIIHQPNSQKIIELMQNVVVKRYTSKADFPAKLEKIYRMMDDRQVPYVDHIVQMNKRDNEKLPNIIFSPKGLIHRPSSMKQLVIALYCVLSALKIHSPEIFKDFHDTSVDMWSIGYLIMTAHVELPINETLREYAMELMKEDAHISAKIALGFLWQNYQEILIHEGFFRVTNR</sequence>
<organism evidence="1 2">
    <name type="scientific">Funneliformis geosporum</name>
    <dbReference type="NCBI Taxonomy" id="1117311"/>
    <lineage>
        <taxon>Eukaryota</taxon>
        <taxon>Fungi</taxon>
        <taxon>Fungi incertae sedis</taxon>
        <taxon>Mucoromycota</taxon>
        <taxon>Glomeromycotina</taxon>
        <taxon>Glomeromycetes</taxon>
        <taxon>Glomerales</taxon>
        <taxon>Glomeraceae</taxon>
        <taxon>Funneliformis</taxon>
    </lineage>
</organism>
<feature type="non-terminal residue" evidence="1">
    <location>
        <position position="397"/>
    </location>
</feature>
<dbReference type="OrthoDB" id="2444310at2759"/>
<dbReference type="EMBL" id="CAMKVN010005289">
    <property type="protein sequence ID" value="CAI2188595.1"/>
    <property type="molecule type" value="Genomic_DNA"/>
</dbReference>
<keyword evidence="2" id="KW-1185">Reference proteome</keyword>
<dbReference type="Proteomes" id="UP001153678">
    <property type="component" value="Unassembled WGS sequence"/>
</dbReference>
<comment type="caution">
    <text evidence="1">The sequence shown here is derived from an EMBL/GenBank/DDBJ whole genome shotgun (WGS) entry which is preliminary data.</text>
</comment>
<evidence type="ECO:0000313" key="1">
    <source>
        <dbReference type="EMBL" id="CAI2188595.1"/>
    </source>
</evidence>
<reference evidence="1" key="1">
    <citation type="submission" date="2022-08" db="EMBL/GenBank/DDBJ databases">
        <authorList>
            <person name="Kallberg Y."/>
            <person name="Tangrot J."/>
            <person name="Rosling A."/>
        </authorList>
    </citation>
    <scope>NUCLEOTIDE SEQUENCE</scope>
    <source>
        <strain evidence="1">Wild A</strain>
    </source>
</reference>
<dbReference type="AlphaFoldDB" id="A0A9W4T0Y8"/>
<evidence type="ECO:0000313" key="2">
    <source>
        <dbReference type="Proteomes" id="UP001153678"/>
    </source>
</evidence>
<accession>A0A9W4T0Y8</accession>
<protein>
    <submittedName>
        <fullName evidence="1">9780_t:CDS:1</fullName>
    </submittedName>
</protein>